<dbReference type="STRING" id="139420.A0A371CM01"/>
<dbReference type="PANTHER" id="PTHR42715:SF27">
    <property type="entry name" value="BETA-GLUCOSIDASE-RELATED"/>
    <property type="match status" value="1"/>
</dbReference>
<dbReference type="SMART" id="SM00758">
    <property type="entry name" value="PA14"/>
    <property type="match status" value="1"/>
</dbReference>
<accession>A0A371CM01</accession>
<dbReference type="PANTHER" id="PTHR42715">
    <property type="entry name" value="BETA-GLUCOSIDASE"/>
    <property type="match status" value="1"/>
</dbReference>
<keyword evidence="4" id="KW-0378">Hydrolase</keyword>
<dbReference type="Pfam" id="PF14310">
    <property type="entry name" value="Fn3-like"/>
    <property type="match status" value="1"/>
</dbReference>
<reference evidence="7 8" key="1">
    <citation type="journal article" date="2018" name="Biotechnol. Biofuels">
        <title>Integrative visual omics of the white-rot fungus Polyporus brumalis exposes the biotechnological potential of its oxidative enzymes for delignifying raw plant biomass.</title>
        <authorList>
            <person name="Miyauchi S."/>
            <person name="Rancon A."/>
            <person name="Drula E."/>
            <person name="Hage H."/>
            <person name="Chaduli D."/>
            <person name="Favel A."/>
            <person name="Grisel S."/>
            <person name="Henrissat B."/>
            <person name="Herpoel-Gimbert I."/>
            <person name="Ruiz-Duenas F.J."/>
            <person name="Chevret D."/>
            <person name="Hainaut M."/>
            <person name="Lin J."/>
            <person name="Wang M."/>
            <person name="Pangilinan J."/>
            <person name="Lipzen A."/>
            <person name="Lesage-Meessen L."/>
            <person name="Navarro D."/>
            <person name="Riley R."/>
            <person name="Grigoriev I.V."/>
            <person name="Zhou S."/>
            <person name="Raouche S."/>
            <person name="Rosso M.N."/>
        </authorList>
    </citation>
    <scope>NUCLEOTIDE SEQUENCE [LARGE SCALE GENOMIC DNA]</scope>
    <source>
        <strain evidence="7 8">BRFM 1820</strain>
    </source>
</reference>
<proteinExistence type="inferred from homology"/>
<dbReference type="Pfam" id="PF00933">
    <property type="entry name" value="Glyco_hydro_3"/>
    <property type="match status" value="1"/>
</dbReference>
<keyword evidence="5" id="KW-0326">Glycosidase</keyword>
<evidence type="ECO:0000256" key="3">
    <source>
        <dbReference type="ARBA" id="ARBA00012744"/>
    </source>
</evidence>
<dbReference type="InterPro" id="IPR026891">
    <property type="entry name" value="Fn3-like"/>
</dbReference>
<evidence type="ECO:0000256" key="2">
    <source>
        <dbReference type="ARBA" id="ARBA00005336"/>
    </source>
</evidence>
<name>A0A371CM01_9APHY</name>
<keyword evidence="8" id="KW-1185">Reference proteome</keyword>
<dbReference type="InterPro" id="IPR002772">
    <property type="entry name" value="Glyco_hydro_3_C"/>
</dbReference>
<dbReference type="OrthoDB" id="47059at2759"/>
<dbReference type="SUPFAM" id="SSF56988">
    <property type="entry name" value="Anthrax protective antigen"/>
    <property type="match status" value="1"/>
</dbReference>
<dbReference type="Gene3D" id="2.60.40.10">
    <property type="entry name" value="Immunoglobulins"/>
    <property type="match status" value="1"/>
</dbReference>
<comment type="similarity">
    <text evidence="2">Belongs to the glycosyl hydrolase 3 family.</text>
</comment>
<gene>
    <name evidence="7" type="ORF">OH76DRAFT_1364811</name>
</gene>
<dbReference type="Proteomes" id="UP000256964">
    <property type="component" value="Unassembled WGS sequence"/>
</dbReference>
<comment type="catalytic activity">
    <reaction evidence="1">
        <text>Hydrolysis of terminal, non-reducing beta-D-glucosyl residues with release of beta-D-glucose.</text>
        <dbReference type="EC" id="3.2.1.21"/>
    </reaction>
</comment>
<evidence type="ECO:0000313" key="8">
    <source>
        <dbReference type="Proteomes" id="UP000256964"/>
    </source>
</evidence>
<dbReference type="Pfam" id="PF01915">
    <property type="entry name" value="Glyco_hydro_3_C"/>
    <property type="match status" value="1"/>
</dbReference>
<organism evidence="7 8">
    <name type="scientific">Lentinus brumalis</name>
    <dbReference type="NCBI Taxonomy" id="2498619"/>
    <lineage>
        <taxon>Eukaryota</taxon>
        <taxon>Fungi</taxon>
        <taxon>Dikarya</taxon>
        <taxon>Basidiomycota</taxon>
        <taxon>Agaricomycotina</taxon>
        <taxon>Agaricomycetes</taxon>
        <taxon>Polyporales</taxon>
        <taxon>Polyporaceae</taxon>
        <taxon>Lentinus</taxon>
    </lineage>
</organism>
<dbReference type="InterPro" id="IPR017853">
    <property type="entry name" value="GH"/>
</dbReference>
<dbReference type="Gene3D" id="3.20.20.300">
    <property type="entry name" value="Glycoside hydrolase, family 3, N-terminal domain"/>
    <property type="match status" value="1"/>
</dbReference>
<dbReference type="AlphaFoldDB" id="A0A371CM01"/>
<dbReference type="InterPro" id="IPR050288">
    <property type="entry name" value="Cellulose_deg_GH3"/>
</dbReference>
<evidence type="ECO:0000256" key="4">
    <source>
        <dbReference type="ARBA" id="ARBA00022801"/>
    </source>
</evidence>
<dbReference type="PRINTS" id="PR00133">
    <property type="entry name" value="GLHYDRLASE3"/>
</dbReference>
<dbReference type="InterPro" id="IPR036881">
    <property type="entry name" value="Glyco_hydro_3_C_sf"/>
</dbReference>
<dbReference type="Pfam" id="PF07691">
    <property type="entry name" value="PA14"/>
    <property type="match status" value="1"/>
</dbReference>
<dbReference type="FunFam" id="2.60.40.10:FF:000495">
    <property type="entry name" value="Periplasmic beta-glucosidase"/>
    <property type="match status" value="1"/>
</dbReference>
<evidence type="ECO:0000256" key="5">
    <source>
        <dbReference type="ARBA" id="ARBA00023295"/>
    </source>
</evidence>
<dbReference type="InterPro" id="IPR011658">
    <property type="entry name" value="PA14_dom"/>
</dbReference>
<sequence length="862" mass="94333">MPPSDFAKASISDVVEQLTTDEAILLTAGVGFWHTHAVPRLGIPAIKVTDGPNGARGNYFFMSTPAKCLPSATAMAATFDTALIERVSRELLAEEVKLKAASVLLGPTCNIQRNPLGGRSFESYSEDPHLSGMVAAAYCKGLQEGGIGACIKHFVGNDKENDRFGYDSTMTERALREIYLMPFMLAEKYAKPWAFMTAYNRVNGTHVSENPYIIGDILRKEWGSNATVMSDWFGVYSIDHAINAGLDLEMPGTNKWRTLNLMNRSIESRKITKRTVKERAAKVLELVQKCAAAAPEVLDGDRVEKTGDRQSGREIMTKVASESIVLLKNEGGVLPLKPKEQGLKKIAIIGGNAKATVLSGGGSAALKPSFFVTPYEGIVSALGDVAPDVEVTYSEGARAYMQMPTLENEIVTEDGKPGWTGYFHSHEDNDSMTPLDAVTATRYIDETRVFLSDDYPRELTKRFTLRLRGFLKPRETDTDFEFGLLSAGRAKLFIDDQLVIDNWTKQTRGQAFFNCGSTEETGVFKLRAGVKHKVFVEFCNVRAPADEDPVEALMDANGGVRLGGAEVQHPDELMAAAVKLAQEADAVIAVVGLNADWETEGYDRTTLALPGRTDELVRKVAAANRRTIVVTQSGSSITMPWADEVAAIVHAWYLGNATGDAIGQVLSGKVNPSGRLSLSFPKRLEDVPSHGHFHHEHGKLWYGEDLYVGYKHYHHRGIEPQWHFGHGLSYTTFEQSDLSISEPKIANGDVSITASVKVTNTGSVAGTEVVQLYVSLPTTSELTHPPLMLKAFAKVVDLAPGKSMIVTLALDKYAVSYWEERIARWVVEDGVYRVRVGSSSAPAALKLSAEFKIPKGFEWNGL</sequence>
<protein>
    <recommendedName>
        <fullName evidence="3">beta-glucosidase</fullName>
        <ecNumber evidence="3">3.2.1.21</ecNumber>
    </recommendedName>
</protein>
<dbReference type="SUPFAM" id="SSF52279">
    <property type="entry name" value="Beta-D-glucan exohydrolase, C-terminal domain"/>
    <property type="match status" value="1"/>
</dbReference>
<dbReference type="GO" id="GO:0008422">
    <property type="term" value="F:beta-glucosidase activity"/>
    <property type="evidence" value="ECO:0007669"/>
    <property type="project" value="UniProtKB-EC"/>
</dbReference>
<dbReference type="Gene3D" id="3.40.50.1700">
    <property type="entry name" value="Glycoside hydrolase family 3 C-terminal domain"/>
    <property type="match status" value="1"/>
</dbReference>
<dbReference type="InterPro" id="IPR001764">
    <property type="entry name" value="Glyco_hydro_3_N"/>
</dbReference>
<dbReference type="SMART" id="SM01217">
    <property type="entry name" value="Fn3_like"/>
    <property type="match status" value="1"/>
</dbReference>
<evidence type="ECO:0000256" key="1">
    <source>
        <dbReference type="ARBA" id="ARBA00000448"/>
    </source>
</evidence>
<feature type="domain" description="PA14" evidence="6">
    <location>
        <begin position="414"/>
        <end position="578"/>
    </location>
</feature>
<evidence type="ECO:0000313" key="7">
    <source>
        <dbReference type="EMBL" id="RDX41311.1"/>
    </source>
</evidence>
<dbReference type="GO" id="GO:0009251">
    <property type="term" value="P:glucan catabolic process"/>
    <property type="evidence" value="ECO:0007669"/>
    <property type="project" value="TreeGrafter"/>
</dbReference>
<dbReference type="InterPro" id="IPR036962">
    <property type="entry name" value="Glyco_hydro_3_N_sf"/>
</dbReference>
<dbReference type="PROSITE" id="PS51820">
    <property type="entry name" value="PA14"/>
    <property type="match status" value="1"/>
</dbReference>
<dbReference type="Gene3D" id="2.60.120.260">
    <property type="entry name" value="Galactose-binding domain-like"/>
    <property type="match status" value="1"/>
</dbReference>
<dbReference type="InterPro" id="IPR013783">
    <property type="entry name" value="Ig-like_fold"/>
</dbReference>
<dbReference type="InterPro" id="IPR037524">
    <property type="entry name" value="PA14/GLEYA"/>
</dbReference>
<evidence type="ECO:0000259" key="6">
    <source>
        <dbReference type="PROSITE" id="PS51820"/>
    </source>
</evidence>
<dbReference type="EMBL" id="KZ857516">
    <property type="protein sequence ID" value="RDX41311.1"/>
    <property type="molecule type" value="Genomic_DNA"/>
</dbReference>
<dbReference type="EC" id="3.2.1.21" evidence="3"/>
<dbReference type="SUPFAM" id="SSF51445">
    <property type="entry name" value="(Trans)glycosidases"/>
    <property type="match status" value="1"/>
</dbReference>